<organism evidence="4 5">
    <name type="scientific">Cohnella boryungensis</name>
    <dbReference type="NCBI Taxonomy" id="768479"/>
    <lineage>
        <taxon>Bacteria</taxon>
        <taxon>Bacillati</taxon>
        <taxon>Bacillota</taxon>
        <taxon>Bacilli</taxon>
        <taxon>Bacillales</taxon>
        <taxon>Paenibacillaceae</taxon>
        <taxon>Cohnella</taxon>
    </lineage>
</organism>
<dbReference type="Pfam" id="PF01557">
    <property type="entry name" value="FAA_hydrolase"/>
    <property type="match status" value="1"/>
</dbReference>
<evidence type="ECO:0000259" key="3">
    <source>
        <dbReference type="Pfam" id="PF01557"/>
    </source>
</evidence>
<keyword evidence="5" id="KW-1185">Reference proteome</keyword>
<dbReference type="InterPro" id="IPR036663">
    <property type="entry name" value="Fumarylacetoacetase_C_sf"/>
</dbReference>
<dbReference type="Proteomes" id="UP001595755">
    <property type="component" value="Unassembled WGS sequence"/>
</dbReference>
<comment type="caution">
    <text evidence="4">The sequence shown here is derived from an EMBL/GenBank/DDBJ whole genome shotgun (WGS) entry which is preliminary data.</text>
</comment>
<gene>
    <name evidence="4" type="ORF">ACFO1S_18745</name>
</gene>
<sequence>MGENKELALSSIRNIYCVGRNYRLHAAELGNAVPDSPMIFTKPSHSAIPMDGGSLSLPSGRGSVHYEAELVFAVGRPYEAGIRCDELFTAYTVGLDLTLRDVQDRLKEKGHPWLAAKGFRNSAALGRWLAYPGSAAIDAGAFGLQLNGQEVQRGRTGDMVFGLQQLADFVAEAYGLGAGDLLFTGTPAGVGALSEGDLLEVDWEGASLGKLTATFGR</sequence>
<dbReference type="EMBL" id="JBHSED010000040">
    <property type="protein sequence ID" value="MFC4305472.1"/>
    <property type="molecule type" value="Genomic_DNA"/>
</dbReference>
<evidence type="ECO:0000313" key="4">
    <source>
        <dbReference type="EMBL" id="MFC4305472.1"/>
    </source>
</evidence>
<protein>
    <submittedName>
        <fullName evidence="4">Fumarylacetoacetate hydrolase family protein</fullName>
    </submittedName>
</protein>
<dbReference type="InterPro" id="IPR011234">
    <property type="entry name" value="Fumarylacetoacetase-like_C"/>
</dbReference>
<dbReference type="PANTHER" id="PTHR11820">
    <property type="entry name" value="ACYLPYRUVASE"/>
    <property type="match status" value="1"/>
</dbReference>
<dbReference type="RefSeq" id="WP_204601085.1">
    <property type="nucleotide sequence ID" value="NZ_JBHSED010000040.1"/>
</dbReference>
<dbReference type="SUPFAM" id="SSF56529">
    <property type="entry name" value="FAH"/>
    <property type="match status" value="1"/>
</dbReference>
<proteinExistence type="inferred from homology"/>
<dbReference type="GO" id="GO:0016787">
    <property type="term" value="F:hydrolase activity"/>
    <property type="evidence" value="ECO:0007669"/>
    <property type="project" value="UniProtKB-KW"/>
</dbReference>
<evidence type="ECO:0000256" key="2">
    <source>
        <dbReference type="ARBA" id="ARBA00022723"/>
    </source>
</evidence>
<accession>A0ABV8SF35</accession>
<evidence type="ECO:0000313" key="5">
    <source>
        <dbReference type="Proteomes" id="UP001595755"/>
    </source>
</evidence>
<dbReference type="PANTHER" id="PTHR11820:SF7">
    <property type="entry name" value="ACYLPYRUVASE FAHD1, MITOCHONDRIAL"/>
    <property type="match status" value="1"/>
</dbReference>
<feature type="domain" description="Fumarylacetoacetase-like C-terminal" evidence="3">
    <location>
        <begin position="15"/>
        <end position="214"/>
    </location>
</feature>
<comment type="similarity">
    <text evidence="1">Belongs to the FAH family.</text>
</comment>
<reference evidence="5" key="1">
    <citation type="journal article" date="2019" name="Int. J. Syst. Evol. Microbiol.">
        <title>The Global Catalogue of Microorganisms (GCM) 10K type strain sequencing project: providing services to taxonomists for standard genome sequencing and annotation.</title>
        <authorList>
            <consortium name="The Broad Institute Genomics Platform"/>
            <consortium name="The Broad Institute Genome Sequencing Center for Infectious Disease"/>
            <person name="Wu L."/>
            <person name="Ma J."/>
        </authorList>
    </citation>
    <scope>NUCLEOTIDE SEQUENCE [LARGE SCALE GENOMIC DNA]</scope>
    <source>
        <strain evidence="5">CGMCC 4.1641</strain>
    </source>
</reference>
<dbReference type="Gene3D" id="3.90.850.10">
    <property type="entry name" value="Fumarylacetoacetase-like, C-terminal domain"/>
    <property type="match status" value="1"/>
</dbReference>
<evidence type="ECO:0000256" key="1">
    <source>
        <dbReference type="ARBA" id="ARBA00010211"/>
    </source>
</evidence>
<keyword evidence="2" id="KW-0479">Metal-binding</keyword>
<name>A0ABV8SF35_9BACL</name>
<keyword evidence="4" id="KW-0378">Hydrolase</keyword>